<reference evidence="11 12" key="1">
    <citation type="submission" date="2019-02" db="EMBL/GenBank/DDBJ databases">
        <title>Thermus sp. a novel from hot spring.</title>
        <authorList>
            <person name="Zhao Z."/>
        </authorList>
    </citation>
    <scope>NUCLEOTIDE SEQUENCE [LARGE SCALE GENOMIC DNA]</scope>
    <source>
        <strain evidence="11 12">CFH 72773T</strain>
    </source>
</reference>
<comment type="similarity">
    <text evidence="3 9">Belongs to the D-isomer specific 2-hydroxyacid dehydrogenase family.</text>
</comment>
<dbReference type="InterPro" id="IPR029752">
    <property type="entry name" value="D-isomer_DH_CS1"/>
</dbReference>
<dbReference type="GO" id="GO:0004617">
    <property type="term" value="F:phosphoglycerate dehydrogenase activity"/>
    <property type="evidence" value="ECO:0007669"/>
    <property type="project" value="UniProtKB-UniRule"/>
</dbReference>
<dbReference type="PROSITE" id="PS00670">
    <property type="entry name" value="D_2_HYDROXYACID_DH_2"/>
    <property type="match status" value="1"/>
</dbReference>
<evidence type="ECO:0000256" key="5">
    <source>
        <dbReference type="ARBA" id="ARBA00023002"/>
    </source>
</evidence>
<dbReference type="Gene3D" id="3.30.1330.90">
    <property type="entry name" value="D-3-phosphoglycerate dehydrogenase, domain 3"/>
    <property type="match status" value="1"/>
</dbReference>
<dbReference type="AlphaFoldDB" id="A0A4Q9B718"/>
<comment type="pathway">
    <text evidence="2 9">Amino-acid biosynthesis; L-serine biosynthesis; L-serine from 3-phospho-D-glycerate: step 1/3.</text>
</comment>
<proteinExistence type="inferred from homology"/>
<dbReference type="SUPFAM" id="SSF51735">
    <property type="entry name" value="NAD(P)-binding Rossmann-fold domains"/>
    <property type="match status" value="1"/>
</dbReference>
<dbReference type="Pfam" id="PF19304">
    <property type="entry name" value="PGDH_inter"/>
    <property type="match status" value="1"/>
</dbReference>
<evidence type="ECO:0000313" key="12">
    <source>
        <dbReference type="Proteomes" id="UP000292858"/>
    </source>
</evidence>
<dbReference type="Pfam" id="PF02826">
    <property type="entry name" value="2-Hacid_dh_C"/>
    <property type="match status" value="1"/>
</dbReference>
<dbReference type="Pfam" id="PF01842">
    <property type="entry name" value="ACT"/>
    <property type="match status" value="1"/>
</dbReference>
<evidence type="ECO:0000256" key="6">
    <source>
        <dbReference type="ARBA" id="ARBA00023027"/>
    </source>
</evidence>
<evidence type="ECO:0000259" key="10">
    <source>
        <dbReference type="PROSITE" id="PS51671"/>
    </source>
</evidence>
<dbReference type="PANTHER" id="PTHR42938">
    <property type="entry name" value="FORMATE DEHYDROGENASE 1"/>
    <property type="match status" value="1"/>
</dbReference>
<dbReference type="InterPro" id="IPR036291">
    <property type="entry name" value="NAD(P)-bd_dom_sf"/>
</dbReference>
<dbReference type="PROSITE" id="PS00671">
    <property type="entry name" value="D_2_HYDROXYACID_DH_3"/>
    <property type="match status" value="1"/>
</dbReference>
<dbReference type="RefSeq" id="WP_130839916.1">
    <property type="nucleotide sequence ID" value="NZ_SIJL01000001.1"/>
</dbReference>
<dbReference type="OrthoDB" id="9805416at2"/>
<keyword evidence="12" id="KW-1185">Reference proteome</keyword>
<evidence type="ECO:0000256" key="2">
    <source>
        <dbReference type="ARBA" id="ARBA00005216"/>
    </source>
</evidence>
<dbReference type="InterPro" id="IPR029009">
    <property type="entry name" value="ASB_dom_sf"/>
</dbReference>
<organism evidence="11 12">
    <name type="scientific">Thermus thermamylovorans</name>
    <dbReference type="NCBI Taxonomy" id="2509362"/>
    <lineage>
        <taxon>Bacteria</taxon>
        <taxon>Thermotogati</taxon>
        <taxon>Deinococcota</taxon>
        <taxon>Deinococci</taxon>
        <taxon>Thermales</taxon>
        <taxon>Thermaceae</taxon>
        <taxon>Thermus</taxon>
    </lineage>
</organism>
<dbReference type="GO" id="GO:0051287">
    <property type="term" value="F:NAD binding"/>
    <property type="evidence" value="ECO:0007669"/>
    <property type="project" value="UniProtKB-UniRule"/>
</dbReference>
<keyword evidence="9" id="KW-0028">Amino-acid biosynthesis</keyword>
<dbReference type="EC" id="1.1.1.95" evidence="9"/>
<dbReference type="Proteomes" id="UP000292858">
    <property type="component" value="Unassembled WGS sequence"/>
</dbReference>
<keyword evidence="6 9" id="KW-0520">NAD</keyword>
<dbReference type="SUPFAM" id="SSF52283">
    <property type="entry name" value="Formate/glycerate dehydrogenase catalytic domain-like"/>
    <property type="match status" value="1"/>
</dbReference>
<dbReference type="FunFam" id="3.40.50.720:FF:000021">
    <property type="entry name" value="D-3-phosphoglycerate dehydrogenase"/>
    <property type="match status" value="1"/>
</dbReference>
<comment type="catalytic activity">
    <reaction evidence="7">
        <text>(R)-2-hydroxyglutarate + NAD(+) = 2-oxoglutarate + NADH + H(+)</text>
        <dbReference type="Rhea" id="RHEA:49612"/>
        <dbReference type="ChEBI" id="CHEBI:15378"/>
        <dbReference type="ChEBI" id="CHEBI:15801"/>
        <dbReference type="ChEBI" id="CHEBI:16810"/>
        <dbReference type="ChEBI" id="CHEBI:57540"/>
        <dbReference type="ChEBI" id="CHEBI:57945"/>
        <dbReference type="EC" id="1.1.1.399"/>
    </reaction>
</comment>
<accession>A0A4Q9B718</accession>
<gene>
    <name evidence="11" type="ORF">ETP66_01485</name>
</gene>
<evidence type="ECO:0000256" key="7">
    <source>
        <dbReference type="ARBA" id="ARBA00048126"/>
    </source>
</evidence>
<evidence type="ECO:0000313" key="11">
    <source>
        <dbReference type="EMBL" id="TBH21935.1"/>
    </source>
</evidence>
<dbReference type="PANTHER" id="PTHR42938:SF47">
    <property type="entry name" value="HYDROXYPYRUVATE REDUCTASE"/>
    <property type="match status" value="1"/>
</dbReference>
<dbReference type="GO" id="GO:0006564">
    <property type="term" value="P:L-serine biosynthetic process"/>
    <property type="evidence" value="ECO:0007669"/>
    <property type="project" value="UniProtKB-UniRule"/>
</dbReference>
<dbReference type="CDD" id="cd12173">
    <property type="entry name" value="PGDH_4"/>
    <property type="match status" value="1"/>
</dbReference>
<evidence type="ECO:0000256" key="4">
    <source>
        <dbReference type="ARBA" id="ARBA00021582"/>
    </source>
</evidence>
<keyword evidence="5 9" id="KW-0560">Oxidoreductase</keyword>
<name>A0A4Q9B718_9DEIN</name>
<dbReference type="InterPro" id="IPR045626">
    <property type="entry name" value="PGDH_ASB_dom"/>
</dbReference>
<dbReference type="Gene3D" id="3.30.70.260">
    <property type="match status" value="1"/>
</dbReference>
<dbReference type="FunFam" id="3.30.70.260:FF:000008">
    <property type="entry name" value="D-3-phosphoglycerate dehydrogenase, chloroplastic"/>
    <property type="match status" value="1"/>
</dbReference>
<dbReference type="InterPro" id="IPR002912">
    <property type="entry name" value="ACT_dom"/>
</dbReference>
<feature type="domain" description="ACT" evidence="10">
    <location>
        <begin position="449"/>
        <end position="521"/>
    </location>
</feature>
<comment type="catalytic activity">
    <reaction evidence="8 9">
        <text>(2R)-3-phosphoglycerate + NAD(+) = 3-phosphooxypyruvate + NADH + H(+)</text>
        <dbReference type="Rhea" id="RHEA:12641"/>
        <dbReference type="ChEBI" id="CHEBI:15378"/>
        <dbReference type="ChEBI" id="CHEBI:18110"/>
        <dbReference type="ChEBI" id="CHEBI:57540"/>
        <dbReference type="ChEBI" id="CHEBI:57945"/>
        <dbReference type="ChEBI" id="CHEBI:58272"/>
        <dbReference type="EC" id="1.1.1.95"/>
    </reaction>
</comment>
<dbReference type="Gene3D" id="3.40.50.720">
    <property type="entry name" value="NAD(P)-binding Rossmann-like Domain"/>
    <property type="match status" value="2"/>
</dbReference>
<dbReference type="PROSITE" id="PS51671">
    <property type="entry name" value="ACT"/>
    <property type="match status" value="1"/>
</dbReference>
<protein>
    <recommendedName>
        <fullName evidence="4 9">D-3-phosphoglycerate dehydrogenase</fullName>
        <ecNumber evidence="9">1.1.1.95</ecNumber>
    </recommendedName>
</protein>
<evidence type="ECO:0000256" key="9">
    <source>
        <dbReference type="RuleBase" id="RU363003"/>
    </source>
</evidence>
<evidence type="ECO:0000256" key="3">
    <source>
        <dbReference type="ARBA" id="ARBA00005854"/>
    </source>
</evidence>
<keyword evidence="9" id="KW-0718">Serine biosynthesis</keyword>
<comment type="function">
    <text evidence="1">Catalyzes the reversible oxidation of 3-phospho-D-glycerate to 3-phosphonooxypyruvate, the first step of the phosphorylated L-serine biosynthesis pathway. Also catalyzes the reversible oxidation of 2-hydroxyglutarate to 2-oxoglutarate.</text>
</comment>
<dbReference type="UniPathway" id="UPA00135">
    <property type="reaction ID" value="UER00196"/>
</dbReference>
<dbReference type="InterPro" id="IPR006140">
    <property type="entry name" value="D-isomer_DH_NAD-bd"/>
</dbReference>
<dbReference type="Pfam" id="PF00389">
    <property type="entry name" value="2-Hacid_dh"/>
    <property type="match status" value="1"/>
</dbReference>
<dbReference type="SUPFAM" id="SSF55021">
    <property type="entry name" value="ACT-like"/>
    <property type="match status" value="1"/>
</dbReference>
<dbReference type="NCBIfam" id="TIGR01327">
    <property type="entry name" value="PGDH"/>
    <property type="match status" value="1"/>
</dbReference>
<dbReference type="InterPro" id="IPR006139">
    <property type="entry name" value="D-isomer_2_OHA_DH_cat_dom"/>
</dbReference>
<dbReference type="InterPro" id="IPR045865">
    <property type="entry name" value="ACT-like_dom_sf"/>
</dbReference>
<sequence>MWRILVSDEMRLGNLRYPGVLLDYRPGIGREELLEVIPAYDALITRSRTQVDAELLRQGKRLKVVGRGGVGVDNVDLEAASRLGILVVNVPEANTRSAAELAFGLLLAAARGIALSDRKVRAGEWDRKFLGLELKGKTLGIVGLGRIGGQVARFAKGFEMRVLAYDPYIPRTRAESLGVELLEDLSDLLRQSHFLTVHTPLTEETRGMIGRRELYLLPRGAVVVNAARGGIVDERALLEVLEEGHLFAAGLDVFAEEPPSKDHPLLRHPRVVLTAHLGANTLEAQDRVGEAVLERVVRTLEGDLSYALNTGFDPEALEALRGFLPLGEALGKLLAQITRGRPEVLEVGFLGQFEKDPEPVASAVAKGFLSRVLGGEAVNLVSARPLLKDRGIRLVTRKEEQAGEYMRLLEVRLATDQEERRARGVVMAGRPRLVGIDDYALEVVPEGYMLVCTNYDRPGVVGQVGTLLGEAGVNIAGMQLGRDMPGGRALFVLTVDQKPSPEVLEALRALPVLERVDLAEL</sequence>
<evidence type="ECO:0000256" key="8">
    <source>
        <dbReference type="ARBA" id="ARBA00048731"/>
    </source>
</evidence>
<dbReference type="CDD" id="cd04902">
    <property type="entry name" value="ACT_3PGDH-xct"/>
    <property type="match status" value="1"/>
</dbReference>
<dbReference type="SUPFAM" id="SSF143548">
    <property type="entry name" value="Serine metabolism enzymes domain"/>
    <property type="match status" value="1"/>
</dbReference>
<dbReference type="InterPro" id="IPR006236">
    <property type="entry name" value="PGDH"/>
</dbReference>
<dbReference type="InterPro" id="IPR029753">
    <property type="entry name" value="D-isomer_DH_CS"/>
</dbReference>
<dbReference type="PROSITE" id="PS00065">
    <property type="entry name" value="D_2_HYDROXYACID_DH_1"/>
    <property type="match status" value="1"/>
</dbReference>
<comment type="caution">
    <text evidence="11">The sequence shown here is derived from an EMBL/GenBank/DDBJ whole genome shotgun (WGS) entry which is preliminary data.</text>
</comment>
<evidence type="ECO:0000256" key="1">
    <source>
        <dbReference type="ARBA" id="ARBA00003800"/>
    </source>
</evidence>
<dbReference type="EMBL" id="SIJL01000001">
    <property type="protein sequence ID" value="TBH21935.1"/>
    <property type="molecule type" value="Genomic_DNA"/>
</dbReference>